<organism evidence="1 2">
    <name type="scientific">Tunturiibacter lichenicola</name>
    <dbReference type="NCBI Taxonomy" id="2051959"/>
    <lineage>
        <taxon>Bacteria</taxon>
        <taxon>Pseudomonadati</taxon>
        <taxon>Acidobacteriota</taxon>
        <taxon>Terriglobia</taxon>
        <taxon>Terriglobales</taxon>
        <taxon>Acidobacteriaceae</taxon>
        <taxon>Tunturiibacter</taxon>
    </lineage>
</organism>
<comment type="caution">
    <text evidence="1">The sequence shown here is derived from an EMBL/GenBank/DDBJ whole genome shotgun (WGS) entry which is preliminary data.</text>
</comment>
<proteinExistence type="predicted"/>
<dbReference type="AlphaFoldDB" id="A0A852VHI3"/>
<protein>
    <recommendedName>
        <fullName evidence="3">Heparinase II/III-like protein</fullName>
    </recommendedName>
</protein>
<evidence type="ECO:0008006" key="3">
    <source>
        <dbReference type="Google" id="ProtNLM"/>
    </source>
</evidence>
<evidence type="ECO:0000313" key="1">
    <source>
        <dbReference type="EMBL" id="NYF89904.1"/>
    </source>
</evidence>
<dbReference type="InterPro" id="IPR008929">
    <property type="entry name" value="Chondroitin_lyas"/>
</dbReference>
<dbReference type="Gene3D" id="1.50.10.100">
    <property type="entry name" value="Chondroitin AC/alginate lyase"/>
    <property type="match status" value="1"/>
</dbReference>
<reference evidence="1 2" key="1">
    <citation type="submission" date="2020-07" db="EMBL/GenBank/DDBJ databases">
        <title>Genomic Encyclopedia of Type Strains, Phase IV (KMG-V): Genome sequencing to study the core and pangenomes of soil and plant-associated prokaryotes.</title>
        <authorList>
            <person name="Whitman W."/>
        </authorList>
    </citation>
    <scope>NUCLEOTIDE SEQUENCE [LARGE SCALE GENOMIC DNA]</scope>
    <source>
        <strain evidence="1 2">M8UP22</strain>
    </source>
</reference>
<gene>
    <name evidence="1" type="ORF">HDF08_001971</name>
</gene>
<name>A0A852VHI3_9BACT</name>
<evidence type="ECO:0000313" key="2">
    <source>
        <dbReference type="Proteomes" id="UP000564385"/>
    </source>
</evidence>
<dbReference type="Gene3D" id="2.70.98.70">
    <property type="match status" value="1"/>
</dbReference>
<dbReference type="Proteomes" id="UP000564385">
    <property type="component" value="Unassembled WGS sequence"/>
</dbReference>
<accession>A0A852VHI3</accession>
<sequence length="904" mass="100003">MINSDLIAYFKPIASQFSGDDNVQLIDLTGRVTDIQANKHRLTLHLSLTAGLYRGVLSTLPGSFDMATAMIDMVQVPDGKRVPVGPWDLDHLHNVMAVPMVRTYVNGRLKGGLWFSMPGPQQIAEGRLTADFGFEAQDGVNELVLELIERDRTRMDWGKLAYFELREDDRHPVPLEPSATSHPSIFLHADDLEQLRERWQNIAEFEELRNQLSMEELVFLTDNSQGTLELACLFYALTGHAAIGARAKDRILKLAHAPTWSGRPDPLLMGGDNDRGISLRLYLTALGWDYLQPLLNDSERHAILAKAEEYIGKMYDFTLLQRGYMGCPAIDPHSLGAWNGTAIACMAFFAELAIARRALPLFHGLFCESLTLFPDSGKAAWATYFPFHLVLYLAAAHTFAGKREELDTSPFLDHLGEALLASFEVPNSQELQRGLRTREHRFLTAFLSRFHPTQGIDSIYRAFVEREKRATGNVVPGIFDVLYAPQSTGPIASFPDRPLFAKDAGDLIASVRGEHTIAVSVSGGPKAGRKAVFHLMPQNREFAPSMGALEITVDGTPVICNINMGLYGLNSALTNTMCLEDGGALTNGQYLNGAVPPECGGVIRRCLISDRFIYAHIVITDALDPRLHVQHADRVFVLDRKTGAIVVSDAFKGERPIRFATHLHCSGSVTEFGGQQYRLTGGQANLIAGIKGGCKGFDDAERGEIFVQILESPDSARVVVDEPRWVPGYIYGLNNTGQEDISEGRFPRYRRWRLEVAEPEVQGRFLLALSPRSGEIEYVDGVVHLPQGGHLRFGNPNIAALGLECDCECLLWDEEARKIMALGLLRLRHGRSELSFNLPVDATYDADDGTGTLYAQGTLDPENTLGFHLSHWTHIGEEGWKTLNTHRASFKQAAANNTSTEVGI</sequence>
<dbReference type="EMBL" id="JACCCU010000001">
    <property type="protein sequence ID" value="NYF89904.1"/>
    <property type="molecule type" value="Genomic_DNA"/>
</dbReference>